<feature type="transmembrane region" description="Helical" evidence="11">
    <location>
        <begin position="173"/>
        <end position="195"/>
    </location>
</feature>
<dbReference type="PANTHER" id="PTHR11689">
    <property type="entry name" value="CHLORIDE CHANNEL PROTEIN CLC FAMILY MEMBER"/>
    <property type="match status" value="1"/>
</dbReference>
<dbReference type="InterPro" id="IPR046342">
    <property type="entry name" value="CBS_dom_sf"/>
</dbReference>
<keyword evidence="2 11" id="KW-0813">Transport</keyword>
<evidence type="ECO:0000256" key="7">
    <source>
        <dbReference type="ARBA" id="ARBA00023122"/>
    </source>
</evidence>
<evidence type="ECO:0000256" key="5">
    <source>
        <dbReference type="ARBA" id="ARBA00022989"/>
    </source>
</evidence>
<sequence length="1044" mass="115366">MSFHALSNDFEEVAGRCEKLSQSCSTPFIYKTGLLSPRRDLWNMLLKKRHRFFLPRERQKMERYESVDTYEPATIVYKDHLESRNQEPRWFIWVFVFGLGIASSVIAIVVVSLLHVLNGIRYELLGFGLRGFSFSDSNRYAMTNRTDLDIAALFEGVGAGLYGIEPRSLKNGYLMWISFSVVLSMISSLICFLVPESIGSGLPEVIAYLNGVHYPMLGSFRVLLAKVIFIIFSVASGACTGHFGTIILTGAMLGAQALQRRRYFRCDSVRIIECFRNPRDRRVITVIAAAAGVASAFGVAIGGLMVVVELISTILPVRFAIYVFAASLVSSLTLQVYFSFFSYFSLRDRHSYPHGELISEMVQFFVSCVSFEELVRMHIVYFIPTILIGLFCGVLAGVFVRLSSLALGLRRWLEQRLETKAIRYVLPVLFTGIYVTIHYWVAAAVGSGGWSPYAPSPSESSSAGSDSIQWPMLQQTMSDASNPTGFHAAMGGPCVAVPSTLLTTVNVTSIAYYGANGFLCSAPTAVENQFHEERGGVKPTLSVLHSYASLAFANADSAVQTLLSWHTEEMLGAPVLVIFLFIYFFASALFLGVSLGGDTLLPGLVIGAAVGRLFGIGVHYAAVLVVGAEAASYWADPGCFALIGAGSFLGGTTGLTFSICTILMESTSDFQHLLPLMMGITIAKKTAELLTQNINTILLQMRCVPMLDFENEVHKYPMFDARHVMTSHVVTLETVCTIEQILYVLRSTRHNAFPIESVRDRTYKGIIVRQQLEILLWHVHFTPYPSICTYELGKKVEARLFYDELLSTLPPLETRLDVRIDLSPYIDHSGFCVLDKTTLPRTYTMFRTLGLRHLTVVNSENRIVGIITRKDLVTDRIIEGIIAAEEARRAIIEGRNLTPPDGALITAGGGDNNSMSSNKRMDKTDRSASYSSNVLRNSARRQQIAGNGYEFYRTGEWLVLGRCDGAWGDVGEGIEGLMHPSASTVAAIRAQATTRRASFVYEPNAGGPNEANIKHVAKRESTSLPDFLPDALQEAKTPRHVRLQ</sequence>
<dbReference type="Gene3D" id="3.10.580.10">
    <property type="entry name" value="CBS-domain"/>
    <property type="match status" value="1"/>
</dbReference>
<comment type="caution">
    <text evidence="14">The sequence shown here is derived from an EMBL/GenBank/DDBJ whole genome shotgun (WGS) entry which is preliminary data.</text>
</comment>
<evidence type="ECO:0000256" key="8">
    <source>
        <dbReference type="ARBA" id="ARBA00023136"/>
    </source>
</evidence>
<feature type="domain" description="CBS" evidence="13">
    <location>
        <begin position="826"/>
        <end position="885"/>
    </location>
</feature>
<dbReference type="InterPro" id="IPR014743">
    <property type="entry name" value="Cl-channel_core"/>
</dbReference>
<dbReference type="OrthoDB" id="428525at2759"/>
<dbReference type="InterPro" id="IPR001807">
    <property type="entry name" value="ClC"/>
</dbReference>
<dbReference type="Pfam" id="PF00654">
    <property type="entry name" value="Voltage_CLC"/>
    <property type="match status" value="1"/>
</dbReference>
<dbReference type="PRINTS" id="PR00762">
    <property type="entry name" value="CLCHANNEL"/>
</dbReference>
<keyword evidence="6 11" id="KW-0406">Ion transport</keyword>
<dbReference type="PANTHER" id="PTHR11689:SF68">
    <property type="entry name" value="CHLORIDE CHANNEL PROTEIN"/>
    <property type="match status" value="1"/>
</dbReference>
<proteinExistence type="inferred from homology"/>
<dbReference type="SUPFAM" id="SSF81340">
    <property type="entry name" value="Clc chloride channel"/>
    <property type="match status" value="1"/>
</dbReference>
<name>K2MBG2_TRYCR</name>
<evidence type="ECO:0000256" key="4">
    <source>
        <dbReference type="ARBA" id="ARBA00022737"/>
    </source>
</evidence>
<accession>K2MBG2</accession>
<dbReference type="PROSITE" id="PS51371">
    <property type="entry name" value="CBS"/>
    <property type="match status" value="1"/>
</dbReference>
<dbReference type="Gene3D" id="1.10.3080.10">
    <property type="entry name" value="Clc chloride channel"/>
    <property type="match status" value="1"/>
</dbReference>
<evidence type="ECO:0000313" key="14">
    <source>
        <dbReference type="EMBL" id="EKF32498.1"/>
    </source>
</evidence>
<comment type="subcellular location">
    <subcellularLocation>
        <location evidence="1 11">Membrane</location>
        <topology evidence="1 11">Multi-pass membrane protein</topology>
    </subcellularLocation>
</comment>
<feature type="transmembrane region" description="Helical" evidence="11">
    <location>
        <begin position="90"/>
        <end position="117"/>
    </location>
</feature>
<reference evidence="14 15" key="1">
    <citation type="journal article" date="2012" name="BMC Genomics">
        <title>Comparative genomic analysis of human infective Trypanosoma cruzi lineages with the bat-restricted subspecies T. cruzi marinkellei.</title>
        <authorList>
            <person name="Franzen O."/>
            <person name="Talavera-Lopez C."/>
            <person name="Ochaya S."/>
            <person name="Butler C.E."/>
            <person name="Messenger L.A."/>
            <person name="Lewis M.D."/>
            <person name="Llewellyn M.S."/>
            <person name="Marinkelle C.J."/>
            <person name="Tyler K.M."/>
            <person name="Miles M.A."/>
            <person name="Andersson B."/>
        </authorList>
    </citation>
    <scope>NUCLEOTIDE SEQUENCE [LARGE SCALE GENOMIC DNA]</scope>
    <source>
        <strain evidence="14 15">B7</strain>
    </source>
</reference>
<feature type="transmembrane region" description="Helical" evidence="11">
    <location>
        <begin position="640"/>
        <end position="664"/>
    </location>
</feature>
<feature type="region of interest" description="Disordered" evidence="12">
    <location>
        <begin position="906"/>
        <end position="932"/>
    </location>
</feature>
<evidence type="ECO:0000256" key="11">
    <source>
        <dbReference type="RuleBase" id="RU361221"/>
    </source>
</evidence>
<keyword evidence="3 11" id="KW-0812">Transmembrane</keyword>
<dbReference type="GO" id="GO:0016020">
    <property type="term" value="C:membrane"/>
    <property type="evidence" value="ECO:0007669"/>
    <property type="project" value="UniProtKB-SubCell"/>
</dbReference>
<keyword evidence="4" id="KW-0677">Repeat</keyword>
<keyword evidence="8 11" id="KW-0472">Membrane</keyword>
<feature type="transmembrane region" description="Helical" evidence="11">
    <location>
        <begin position="381"/>
        <end position="400"/>
    </location>
</feature>
<organism evidence="14 15">
    <name type="scientific">Trypanosoma cruzi marinkellei</name>
    <dbReference type="NCBI Taxonomy" id="85056"/>
    <lineage>
        <taxon>Eukaryota</taxon>
        <taxon>Discoba</taxon>
        <taxon>Euglenozoa</taxon>
        <taxon>Kinetoplastea</taxon>
        <taxon>Metakinetoplastina</taxon>
        <taxon>Trypanosomatida</taxon>
        <taxon>Trypanosomatidae</taxon>
        <taxon>Trypanosoma</taxon>
        <taxon>Schizotrypanum</taxon>
    </lineage>
</organism>
<feature type="transmembrane region" description="Helical" evidence="11">
    <location>
        <begin position="283"/>
        <end position="307"/>
    </location>
</feature>
<dbReference type="InterPro" id="IPR000644">
    <property type="entry name" value="CBS_dom"/>
</dbReference>
<dbReference type="GO" id="GO:0005254">
    <property type="term" value="F:chloride channel activity"/>
    <property type="evidence" value="ECO:0007669"/>
    <property type="project" value="UniProtKB-UniRule"/>
</dbReference>
<evidence type="ECO:0000256" key="3">
    <source>
        <dbReference type="ARBA" id="ARBA00022692"/>
    </source>
</evidence>
<dbReference type="Proteomes" id="UP000007350">
    <property type="component" value="Unassembled WGS sequence"/>
</dbReference>
<evidence type="ECO:0000256" key="2">
    <source>
        <dbReference type="ARBA" id="ARBA00022448"/>
    </source>
</evidence>
<feature type="transmembrane region" description="Helical" evidence="11">
    <location>
        <begin position="604"/>
        <end position="628"/>
    </location>
</feature>
<dbReference type="SUPFAM" id="SSF54631">
    <property type="entry name" value="CBS-domain pair"/>
    <property type="match status" value="1"/>
</dbReference>
<evidence type="ECO:0000256" key="9">
    <source>
        <dbReference type="ARBA" id="ARBA00023214"/>
    </source>
</evidence>
<keyword evidence="9 11" id="KW-0868">Chloride</keyword>
<dbReference type="CDD" id="cd04591">
    <property type="entry name" value="CBS_pair_voltage-gated_CLC_euk_bac"/>
    <property type="match status" value="1"/>
</dbReference>
<evidence type="ECO:0000256" key="10">
    <source>
        <dbReference type="PROSITE-ProRule" id="PRU00703"/>
    </source>
</evidence>
<keyword evidence="15" id="KW-1185">Reference proteome</keyword>
<dbReference type="Pfam" id="PF00571">
    <property type="entry name" value="CBS"/>
    <property type="match status" value="1"/>
</dbReference>
<dbReference type="SMART" id="SM00116">
    <property type="entry name" value="CBS"/>
    <property type="match status" value="2"/>
</dbReference>
<evidence type="ECO:0000313" key="15">
    <source>
        <dbReference type="Proteomes" id="UP000007350"/>
    </source>
</evidence>
<dbReference type="AlphaFoldDB" id="K2MBG2"/>
<evidence type="ECO:0000256" key="12">
    <source>
        <dbReference type="SAM" id="MobiDB-lite"/>
    </source>
</evidence>
<feature type="transmembrane region" description="Helical" evidence="11">
    <location>
        <begin position="227"/>
        <end position="255"/>
    </location>
</feature>
<dbReference type="EMBL" id="AHKC01009807">
    <property type="protein sequence ID" value="EKF32498.1"/>
    <property type="molecule type" value="Genomic_DNA"/>
</dbReference>
<keyword evidence="7 10" id="KW-0129">CBS domain</keyword>
<feature type="transmembrane region" description="Helical" evidence="11">
    <location>
        <begin position="319"/>
        <end position="345"/>
    </location>
</feature>
<comment type="similarity">
    <text evidence="11">Belongs to the chloride channel (TC 2.A.49) family.</text>
</comment>
<feature type="transmembrane region" description="Helical" evidence="11">
    <location>
        <begin position="571"/>
        <end position="592"/>
    </location>
</feature>
<evidence type="ECO:0000256" key="1">
    <source>
        <dbReference type="ARBA" id="ARBA00004141"/>
    </source>
</evidence>
<keyword evidence="5 11" id="KW-1133">Transmembrane helix</keyword>
<dbReference type="CDD" id="cd01036">
    <property type="entry name" value="ClC_euk"/>
    <property type="match status" value="1"/>
</dbReference>
<gene>
    <name evidence="14" type="ORF">MOQ_003651</name>
</gene>
<dbReference type="InterPro" id="IPR051280">
    <property type="entry name" value="Cl-channel/antiporter"/>
</dbReference>
<feature type="transmembrane region" description="Helical" evidence="11">
    <location>
        <begin position="421"/>
        <end position="441"/>
    </location>
</feature>
<evidence type="ECO:0000259" key="13">
    <source>
        <dbReference type="PROSITE" id="PS51371"/>
    </source>
</evidence>
<evidence type="ECO:0000256" key="6">
    <source>
        <dbReference type="ARBA" id="ARBA00023065"/>
    </source>
</evidence>
<protein>
    <recommendedName>
        <fullName evidence="11">Chloride channel protein</fullName>
    </recommendedName>
</protein>